<accession>A0A9J5ZX39</accession>
<keyword evidence="2" id="KW-1185">Reference proteome</keyword>
<protein>
    <submittedName>
        <fullName evidence="1">Uncharacterized protein</fullName>
    </submittedName>
</protein>
<dbReference type="AlphaFoldDB" id="A0A9J5ZX39"/>
<evidence type="ECO:0000313" key="2">
    <source>
        <dbReference type="Proteomes" id="UP000824120"/>
    </source>
</evidence>
<name>A0A9J5ZX39_SOLCO</name>
<evidence type="ECO:0000313" key="1">
    <source>
        <dbReference type="EMBL" id="KAG5616886.1"/>
    </source>
</evidence>
<gene>
    <name evidence="1" type="ORF">H5410_016710</name>
</gene>
<comment type="caution">
    <text evidence="1">The sequence shown here is derived from an EMBL/GenBank/DDBJ whole genome shotgun (WGS) entry which is preliminary data.</text>
</comment>
<organism evidence="1 2">
    <name type="scientific">Solanum commersonii</name>
    <name type="common">Commerson's wild potato</name>
    <name type="synonym">Commerson's nightshade</name>
    <dbReference type="NCBI Taxonomy" id="4109"/>
    <lineage>
        <taxon>Eukaryota</taxon>
        <taxon>Viridiplantae</taxon>
        <taxon>Streptophyta</taxon>
        <taxon>Embryophyta</taxon>
        <taxon>Tracheophyta</taxon>
        <taxon>Spermatophyta</taxon>
        <taxon>Magnoliopsida</taxon>
        <taxon>eudicotyledons</taxon>
        <taxon>Gunneridae</taxon>
        <taxon>Pentapetalae</taxon>
        <taxon>asterids</taxon>
        <taxon>lamiids</taxon>
        <taxon>Solanales</taxon>
        <taxon>Solanaceae</taxon>
        <taxon>Solanoideae</taxon>
        <taxon>Solaneae</taxon>
        <taxon>Solanum</taxon>
    </lineage>
</organism>
<proteinExistence type="predicted"/>
<dbReference type="Proteomes" id="UP000824120">
    <property type="component" value="Chromosome 3"/>
</dbReference>
<reference evidence="1 2" key="1">
    <citation type="submission" date="2020-09" db="EMBL/GenBank/DDBJ databases">
        <title>De no assembly of potato wild relative species, Solanum commersonii.</title>
        <authorList>
            <person name="Cho K."/>
        </authorList>
    </citation>
    <scope>NUCLEOTIDE SEQUENCE [LARGE SCALE GENOMIC DNA]</scope>
    <source>
        <strain evidence="1">LZ3.2</strain>
        <tissue evidence="1">Leaf</tissue>
    </source>
</reference>
<dbReference type="EMBL" id="JACXVP010000003">
    <property type="protein sequence ID" value="KAG5616886.1"/>
    <property type="molecule type" value="Genomic_DNA"/>
</dbReference>
<sequence length="64" mass="7390">MASQGTSTERKESPNQRPVLRMEILEHLMQEEKTVDRDVIKGFQREVCDRKELTTNDGSNMAKP</sequence>